<dbReference type="InterPro" id="IPR016181">
    <property type="entry name" value="Acyl_CoA_acyltransferase"/>
</dbReference>
<dbReference type="AlphaFoldDB" id="A0A507BIQ1"/>
<dbReference type="Gene3D" id="3.40.630.30">
    <property type="match status" value="1"/>
</dbReference>
<dbReference type="GeneID" id="41969948"/>
<evidence type="ECO:0000313" key="2">
    <source>
        <dbReference type="EMBL" id="TPX18644.1"/>
    </source>
</evidence>
<evidence type="ECO:0000256" key="1">
    <source>
        <dbReference type="SAM" id="MobiDB-lite"/>
    </source>
</evidence>
<dbReference type="InterPro" id="IPR052973">
    <property type="entry name" value="Fungal_sec-metab_reg_TF"/>
</dbReference>
<protein>
    <submittedName>
        <fullName evidence="2">Uncharacterized protein</fullName>
    </submittedName>
</protein>
<dbReference type="CDD" id="cd04301">
    <property type="entry name" value="NAT_SF"/>
    <property type="match status" value="1"/>
</dbReference>
<accession>A0A507BIQ1</accession>
<dbReference type="PANTHER" id="PTHR35392:SF3">
    <property type="entry name" value="ZN(2)-C6 FUNGAL-TYPE DOMAIN-CONTAINING PROTEIN"/>
    <property type="match status" value="1"/>
</dbReference>
<dbReference type="RefSeq" id="XP_031000355.1">
    <property type="nucleotide sequence ID" value="XM_031136698.1"/>
</dbReference>
<organism evidence="2 3">
    <name type="scientific">Thyridium curvatum</name>
    <dbReference type="NCBI Taxonomy" id="1093900"/>
    <lineage>
        <taxon>Eukaryota</taxon>
        <taxon>Fungi</taxon>
        <taxon>Dikarya</taxon>
        <taxon>Ascomycota</taxon>
        <taxon>Pezizomycotina</taxon>
        <taxon>Sordariomycetes</taxon>
        <taxon>Sordariomycetidae</taxon>
        <taxon>Thyridiales</taxon>
        <taxon>Thyridiaceae</taxon>
        <taxon>Thyridium</taxon>
    </lineage>
</organism>
<gene>
    <name evidence="2" type="ORF">E0L32_002501</name>
</gene>
<dbReference type="InParanoid" id="A0A507BIQ1"/>
<reference evidence="2 3" key="1">
    <citation type="submission" date="2019-06" db="EMBL/GenBank/DDBJ databases">
        <title>Draft genome sequence of the filamentous fungus Phialemoniopsis curvata isolated from diesel fuel.</title>
        <authorList>
            <person name="Varaljay V.A."/>
            <person name="Lyon W.J."/>
            <person name="Crouch A.L."/>
            <person name="Drake C.E."/>
            <person name="Hollomon J.M."/>
            <person name="Nadeau L.J."/>
            <person name="Nunn H.S."/>
            <person name="Stevenson B.S."/>
            <person name="Bojanowski C.L."/>
            <person name="Crookes-Goodson W.J."/>
        </authorList>
    </citation>
    <scope>NUCLEOTIDE SEQUENCE [LARGE SCALE GENOMIC DNA]</scope>
    <source>
        <strain evidence="2 3">D216</strain>
    </source>
</reference>
<dbReference type="EMBL" id="SKBQ01000010">
    <property type="protein sequence ID" value="TPX18644.1"/>
    <property type="molecule type" value="Genomic_DNA"/>
</dbReference>
<dbReference type="Proteomes" id="UP000319257">
    <property type="component" value="Unassembled WGS sequence"/>
</dbReference>
<evidence type="ECO:0000313" key="3">
    <source>
        <dbReference type="Proteomes" id="UP000319257"/>
    </source>
</evidence>
<proteinExistence type="predicted"/>
<dbReference type="SUPFAM" id="SSF55729">
    <property type="entry name" value="Acyl-CoA N-acyltransferases (Nat)"/>
    <property type="match status" value="1"/>
</dbReference>
<sequence>MPRSPKTHAQQAGSQQTPAESGRDDDPSGGSLQSLDPLLNLSPAQQHSEPTILHSNLASTTLASYRPALAQEDRLESTSGLEAQGWGPIPLIDVANGNHSGNMVDDRPKFFPATHSVEETRMFDLQPDRLPGLRQQKCERGKDDFAPCGRCAGIPFYLLQKPCCRVDIVDIKLFRLGTTLDKLGSLQKWMRSKEPRKNNSFLQDGTTVFEPPHKVQLTHDVCTTTFEVTLSRYEAGPGDTTSYSWTDAAGCKQTYELPPYYISDLEEAGRNLRKYTSKARGEFTQRLLVNSNPIVLKTFKEAERFIRESKSALVTGALMFWSATRMIERFWLITGDDMLGLEPMTERIGPCRFNPYVKAVPVTPIMDTQLDEITIKHVLKPLKEKLLDLLEKKILEKKRENWYEIYLATFIILHNSEVIISQVVDYSRRYGNSALCCKFAPRSNDGDSLSDAYYHGCRTVLSYFHFASGGAAPFSLSKSALDFDGSIMSQGQIDFLADINGEIQSQTHTAYAKNTSEIGCNLDHVFKSNLFCDYRVNHWACLKPALVIFVIMHVWASLRLWPEPVDAAFPNKEIGDCGYPSLHAMYLPDAGLPNPAVMIEANDFAQKMKMDSPPASASLQGLREATHADLSTVTQIHIDSFVEEPMDNYCYPLRFQYTDDHFKWLRREYEYYLDNPHNLEHCRTGRRATNGHVFTNPRDWAPLAKSQTPADRGLDERRDAIKKHVETYVAVAGKRYKPDGFFYKWSDKQLNLSVLAVLPKFRRHGVGTMMTKWGMDDAAEKGWPVTVCASPLGTFLYAHLGFDDIGTEVIQAEGEEESFSSAVMVLVHKTDASIILS</sequence>
<dbReference type="PANTHER" id="PTHR35392">
    <property type="entry name" value="ZN(II)2CYS6 TRANSCRIPTION FACTOR (EUROFUNG)-RELATED-RELATED"/>
    <property type="match status" value="1"/>
</dbReference>
<comment type="caution">
    <text evidence="2">The sequence shown here is derived from an EMBL/GenBank/DDBJ whole genome shotgun (WGS) entry which is preliminary data.</text>
</comment>
<feature type="region of interest" description="Disordered" evidence="1">
    <location>
        <begin position="1"/>
        <end position="39"/>
    </location>
</feature>
<feature type="compositionally biased region" description="Polar residues" evidence="1">
    <location>
        <begin position="7"/>
        <end position="19"/>
    </location>
</feature>
<dbReference type="OrthoDB" id="5362630at2759"/>
<name>A0A507BIQ1_9PEZI</name>
<keyword evidence="3" id="KW-1185">Reference proteome</keyword>
<dbReference type="GO" id="GO:0016747">
    <property type="term" value="F:acyltransferase activity, transferring groups other than amino-acyl groups"/>
    <property type="evidence" value="ECO:0007669"/>
    <property type="project" value="InterPro"/>
</dbReference>